<name>A0A1P8WAZ1_9PLAN</name>
<feature type="transmembrane region" description="Helical" evidence="1">
    <location>
        <begin position="132"/>
        <end position="153"/>
    </location>
</feature>
<accession>A0A1P8WAZ1</accession>
<dbReference type="KEGG" id="fmr:Fuma_00801"/>
<feature type="transmembrane region" description="Helical" evidence="1">
    <location>
        <begin position="12"/>
        <end position="32"/>
    </location>
</feature>
<keyword evidence="3" id="KW-1185">Reference proteome</keyword>
<dbReference type="EMBL" id="CP017641">
    <property type="protein sequence ID" value="APZ91215.1"/>
    <property type="molecule type" value="Genomic_DNA"/>
</dbReference>
<evidence type="ECO:0000313" key="2">
    <source>
        <dbReference type="EMBL" id="APZ91215.1"/>
    </source>
</evidence>
<dbReference type="Proteomes" id="UP000187735">
    <property type="component" value="Chromosome"/>
</dbReference>
<feature type="transmembrane region" description="Helical" evidence="1">
    <location>
        <begin position="68"/>
        <end position="86"/>
    </location>
</feature>
<keyword evidence="1" id="KW-1133">Transmembrane helix</keyword>
<dbReference type="AlphaFoldDB" id="A0A1P8WAZ1"/>
<organism evidence="2 3">
    <name type="scientific">Fuerstiella marisgermanici</name>
    <dbReference type="NCBI Taxonomy" id="1891926"/>
    <lineage>
        <taxon>Bacteria</taxon>
        <taxon>Pseudomonadati</taxon>
        <taxon>Planctomycetota</taxon>
        <taxon>Planctomycetia</taxon>
        <taxon>Planctomycetales</taxon>
        <taxon>Planctomycetaceae</taxon>
        <taxon>Fuerstiella</taxon>
    </lineage>
</organism>
<gene>
    <name evidence="2" type="ORF">Fuma_00801</name>
</gene>
<sequence>MFVLATTYTPRPGLIGFSSAFAFIAVSLLAYVVRVVPDRQKEGLTILAPYLLLFIPLGFSLNTRFLDIQHHVALFIYFASAFGFSLHNFTFPHRANYVTGVISGFLTGLLLTFIGASYAFASGPINTDNDTAFWLLHVAFILLWFAFSTIVFARQSSAAGSIKDRDGDA</sequence>
<evidence type="ECO:0000256" key="1">
    <source>
        <dbReference type="SAM" id="Phobius"/>
    </source>
</evidence>
<protein>
    <submittedName>
        <fullName evidence="2">Uncharacterized protein</fullName>
    </submittedName>
</protein>
<evidence type="ECO:0000313" key="3">
    <source>
        <dbReference type="Proteomes" id="UP000187735"/>
    </source>
</evidence>
<feature type="transmembrane region" description="Helical" evidence="1">
    <location>
        <begin position="98"/>
        <end position="120"/>
    </location>
</feature>
<keyword evidence="1" id="KW-0472">Membrane</keyword>
<feature type="transmembrane region" description="Helical" evidence="1">
    <location>
        <begin position="44"/>
        <end position="62"/>
    </location>
</feature>
<reference evidence="2 3" key="1">
    <citation type="journal article" date="2016" name="Front. Microbiol.">
        <title>Fuerstia marisgermanicae gen. nov., sp. nov., an Unusual Member of the Phylum Planctomycetes from the German Wadden Sea.</title>
        <authorList>
            <person name="Kohn T."/>
            <person name="Heuer A."/>
            <person name="Jogler M."/>
            <person name="Vollmers J."/>
            <person name="Boedeker C."/>
            <person name="Bunk B."/>
            <person name="Rast P."/>
            <person name="Borchert D."/>
            <person name="Glockner I."/>
            <person name="Freese H.M."/>
            <person name="Klenk H.P."/>
            <person name="Overmann J."/>
            <person name="Kaster A.K."/>
            <person name="Rohde M."/>
            <person name="Wiegand S."/>
            <person name="Jogler C."/>
        </authorList>
    </citation>
    <scope>NUCLEOTIDE SEQUENCE [LARGE SCALE GENOMIC DNA]</scope>
    <source>
        <strain evidence="2 3">NH11</strain>
    </source>
</reference>
<proteinExistence type="predicted"/>
<keyword evidence="1" id="KW-0812">Transmembrane</keyword>